<dbReference type="PANTHER" id="PTHR42921">
    <property type="entry name" value="ACETOACETYL-COA SYNTHETASE"/>
    <property type="match status" value="1"/>
</dbReference>
<feature type="domain" description="Acetyl-coenzyme A synthetase N-terminal" evidence="7">
    <location>
        <begin position="45"/>
        <end position="100"/>
    </location>
</feature>
<dbReference type="InterPro" id="IPR000873">
    <property type="entry name" value="AMP-dep_synth/lig_dom"/>
</dbReference>
<keyword evidence="3" id="KW-0547">Nucleotide-binding</keyword>
<dbReference type="InterPro" id="IPR005914">
    <property type="entry name" value="Acac_CoA_synth"/>
</dbReference>
<evidence type="ECO:0000259" key="7">
    <source>
        <dbReference type="Pfam" id="PF16177"/>
    </source>
</evidence>
<keyword evidence="5" id="KW-1133">Transmembrane helix</keyword>
<dbReference type="InterPro" id="IPR020845">
    <property type="entry name" value="AMP-binding_CS"/>
</dbReference>
<dbReference type="STRING" id="68775.A0A5C3MKY4"/>
<keyword evidence="2 8" id="KW-0436">Ligase</keyword>
<feature type="domain" description="AMP-dependent synthetase/ligase" evidence="6">
    <location>
        <begin position="123"/>
        <end position="494"/>
    </location>
</feature>
<dbReference type="InterPro" id="IPR045851">
    <property type="entry name" value="AMP-bd_C_sf"/>
</dbReference>
<dbReference type="GO" id="GO:0005524">
    <property type="term" value="F:ATP binding"/>
    <property type="evidence" value="ECO:0007669"/>
    <property type="project" value="UniProtKB-KW"/>
</dbReference>
<evidence type="ECO:0000256" key="2">
    <source>
        <dbReference type="ARBA" id="ARBA00022598"/>
    </source>
</evidence>
<dbReference type="Gene3D" id="3.40.50.12780">
    <property type="entry name" value="N-terminal domain of ligase-like"/>
    <property type="match status" value="1"/>
</dbReference>
<proteinExistence type="inferred from homology"/>
<dbReference type="PANTHER" id="PTHR42921:SF1">
    <property type="entry name" value="ACETOACETYL-COA SYNTHETASE"/>
    <property type="match status" value="1"/>
</dbReference>
<evidence type="ECO:0000256" key="5">
    <source>
        <dbReference type="SAM" id="Phobius"/>
    </source>
</evidence>
<evidence type="ECO:0000259" key="6">
    <source>
        <dbReference type="Pfam" id="PF00501"/>
    </source>
</evidence>
<comment type="similarity">
    <text evidence="1">Belongs to the ATP-dependent AMP-binding enzyme family.</text>
</comment>
<sequence length="685" mass="75206">MSQSTDQRFAKSRLLWKPISPTSTNVEAFRRAVNRAHPTLNLRDYYDLYTYSVSDYDFWMDLWKYLGIMYSSAPIKVIADGHSAEHPQWFPGAMLNYAENILRRNDDSIACITIGEPGGPQIPEQVSSKALRSMVSDMAAALRSNGLQTGDRVAAIVSNSTLAIVIALATASIGAIYTSSAPDMGAKGILDRYRQVRPRFLFAETETFYGGKFTNITSKIMDIVQGLASHELAFAVLLPTAREHDNMSASVDTITPKADKPTVLKLSSFLSSGDGQPLTFRQLPFQHPLFILYSSGTTGAPKCIVHSAGGILLQTMKDSAFCYEVGATDTLLQYTTTGWMMWNFMLAAIPLGGRLLLYNGSPMHPSIQAFLQLVHEHRVSVLGVSPRFLTEMKARNIHPSTIGTFDALRTVVSGGAVLTAPVHEWTQSAFGAKIRVMTGMGSTDVCTAFLSGAACLPVYAGEISCKSLGMKVEVFDHSGKNIEGTAEPGEMVCTRAHPSIPLYFWDDPSGQRFHETYFSMFPGIWRQGDFMVVNPSTNGVLILGRSDGVLNPSGIRFGSGEIYSIMETFSPIVEDSICVGQQRAQDANERVLLFVKMQRGKQLTKSLVNRIKHAIRNGLSHRHVPSYILEVKAIPYTINGKKIEIAVKQIVSGMDVIPSGAVANPEALREYYQYQAPESIHDAKL</sequence>
<keyword evidence="9" id="KW-1185">Reference proteome</keyword>
<dbReference type="GO" id="GO:0030729">
    <property type="term" value="F:acetoacetate-CoA ligase activity"/>
    <property type="evidence" value="ECO:0007669"/>
    <property type="project" value="InterPro"/>
</dbReference>
<accession>A0A5C3MKY4</accession>
<evidence type="ECO:0000256" key="1">
    <source>
        <dbReference type="ARBA" id="ARBA00006432"/>
    </source>
</evidence>
<dbReference type="EMBL" id="ML213590">
    <property type="protein sequence ID" value="TFK44598.1"/>
    <property type="molecule type" value="Genomic_DNA"/>
</dbReference>
<dbReference type="NCBIfam" id="TIGR01217">
    <property type="entry name" value="ac_ac_CoA_syn"/>
    <property type="match status" value="1"/>
</dbReference>
<dbReference type="Gene3D" id="3.30.300.30">
    <property type="match status" value="1"/>
</dbReference>
<reference evidence="8 9" key="1">
    <citation type="journal article" date="2019" name="Nat. Ecol. Evol.">
        <title>Megaphylogeny resolves global patterns of mushroom evolution.</title>
        <authorList>
            <person name="Varga T."/>
            <person name="Krizsan K."/>
            <person name="Foldi C."/>
            <person name="Dima B."/>
            <person name="Sanchez-Garcia M."/>
            <person name="Sanchez-Ramirez S."/>
            <person name="Szollosi G.J."/>
            <person name="Szarkandi J.G."/>
            <person name="Papp V."/>
            <person name="Albert L."/>
            <person name="Andreopoulos W."/>
            <person name="Angelini C."/>
            <person name="Antonin V."/>
            <person name="Barry K.W."/>
            <person name="Bougher N.L."/>
            <person name="Buchanan P."/>
            <person name="Buyck B."/>
            <person name="Bense V."/>
            <person name="Catcheside P."/>
            <person name="Chovatia M."/>
            <person name="Cooper J."/>
            <person name="Damon W."/>
            <person name="Desjardin D."/>
            <person name="Finy P."/>
            <person name="Geml J."/>
            <person name="Haridas S."/>
            <person name="Hughes K."/>
            <person name="Justo A."/>
            <person name="Karasinski D."/>
            <person name="Kautmanova I."/>
            <person name="Kiss B."/>
            <person name="Kocsube S."/>
            <person name="Kotiranta H."/>
            <person name="LaButti K.M."/>
            <person name="Lechner B.E."/>
            <person name="Liimatainen K."/>
            <person name="Lipzen A."/>
            <person name="Lukacs Z."/>
            <person name="Mihaltcheva S."/>
            <person name="Morgado L.N."/>
            <person name="Niskanen T."/>
            <person name="Noordeloos M.E."/>
            <person name="Ohm R.A."/>
            <person name="Ortiz-Santana B."/>
            <person name="Ovrebo C."/>
            <person name="Racz N."/>
            <person name="Riley R."/>
            <person name="Savchenko A."/>
            <person name="Shiryaev A."/>
            <person name="Soop K."/>
            <person name="Spirin V."/>
            <person name="Szebenyi C."/>
            <person name="Tomsovsky M."/>
            <person name="Tulloss R.E."/>
            <person name="Uehling J."/>
            <person name="Grigoriev I.V."/>
            <person name="Vagvolgyi C."/>
            <person name="Papp T."/>
            <person name="Martin F.M."/>
            <person name="Miettinen O."/>
            <person name="Hibbett D.S."/>
            <person name="Nagy L.G."/>
        </authorList>
    </citation>
    <scope>NUCLEOTIDE SEQUENCE [LARGE SCALE GENOMIC DNA]</scope>
    <source>
        <strain evidence="8 9">CBS 166.37</strain>
    </source>
</reference>
<evidence type="ECO:0000256" key="3">
    <source>
        <dbReference type="ARBA" id="ARBA00022741"/>
    </source>
</evidence>
<gene>
    <name evidence="8" type="ORF">BDQ12DRAFT_695049</name>
</gene>
<protein>
    <submittedName>
        <fullName evidence="8">Acetoacetate-CoA ligase</fullName>
    </submittedName>
</protein>
<dbReference type="InterPro" id="IPR042099">
    <property type="entry name" value="ANL_N_sf"/>
</dbReference>
<organism evidence="8 9">
    <name type="scientific">Crucibulum laeve</name>
    <dbReference type="NCBI Taxonomy" id="68775"/>
    <lineage>
        <taxon>Eukaryota</taxon>
        <taxon>Fungi</taxon>
        <taxon>Dikarya</taxon>
        <taxon>Basidiomycota</taxon>
        <taxon>Agaricomycotina</taxon>
        <taxon>Agaricomycetes</taxon>
        <taxon>Agaricomycetidae</taxon>
        <taxon>Agaricales</taxon>
        <taxon>Agaricineae</taxon>
        <taxon>Nidulariaceae</taxon>
        <taxon>Crucibulum</taxon>
    </lineage>
</organism>
<dbReference type="Pfam" id="PF00501">
    <property type="entry name" value="AMP-binding"/>
    <property type="match status" value="1"/>
</dbReference>
<keyword evidence="5" id="KW-0812">Transmembrane</keyword>
<dbReference type="SUPFAM" id="SSF56801">
    <property type="entry name" value="Acetyl-CoA synthetase-like"/>
    <property type="match status" value="1"/>
</dbReference>
<evidence type="ECO:0000313" key="8">
    <source>
        <dbReference type="EMBL" id="TFK44598.1"/>
    </source>
</evidence>
<dbReference type="NCBIfam" id="NF002937">
    <property type="entry name" value="PRK03584.1"/>
    <property type="match status" value="1"/>
</dbReference>
<dbReference type="Proteomes" id="UP000308652">
    <property type="component" value="Unassembled WGS sequence"/>
</dbReference>
<dbReference type="PROSITE" id="PS00455">
    <property type="entry name" value="AMP_BINDING"/>
    <property type="match status" value="1"/>
</dbReference>
<dbReference type="Pfam" id="PF16177">
    <property type="entry name" value="ACAS_N"/>
    <property type="match status" value="1"/>
</dbReference>
<feature type="transmembrane region" description="Helical" evidence="5">
    <location>
        <begin position="153"/>
        <end position="177"/>
    </location>
</feature>
<keyword evidence="5" id="KW-0472">Membrane</keyword>
<dbReference type="OrthoDB" id="10253869at2759"/>
<dbReference type="InterPro" id="IPR032387">
    <property type="entry name" value="ACAS_N"/>
</dbReference>
<dbReference type="GO" id="GO:0006629">
    <property type="term" value="P:lipid metabolic process"/>
    <property type="evidence" value="ECO:0007669"/>
    <property type="project" value="InterPro"/>
</dbReference>
<keyword evidence="4" id="KW-0067">ATP-binding</keyword>
<name>A0A5C3MKY4_9AGAR</name>
<dbReference type="AlphaFoldDB" id="A0A5C3MKY4"/>
<evidence type="ECO:0000313" key="9">
    <source>
        <dbReference type="Proteomes" id="UP000308652"/>
    </source>
</evidence>
<evidence type="ECO:0000256" key="4">
    <source>
        <dbReference type="ARBA" id="ARBA00022840"/>
    </source>
</evidence>